<sequence>MAAFIFNLIFTLITLISNLISFTVFRLISLFLVLVIQSFKTSGQAVQGVLEQLGGVIKWLFDLILELALNNIWSLVQYVLELAWELAWDSAETTGSALRELASKTREAIGGMMESDPEIMSGLWEMVGSVGGGIWSNCADAVKHVLENA</sequence>
<proteinExistence type="predicted"/>
<evidence type="ECO:0000256" key="1">
    <source>
        <dbReference type="SAM" id="Phobius"/>
    </source>
</evidence>
<keyword evidence="1" id="KW-1133">Transmembrane helix</keyword>
<dbReference type="EnsemblPlants" id="Kaladp0040s0689.1.v1.1">
    <property type="protein sequence ID" value="Kaladp0040s0689.1.v1.1.CDS.1"/>
    <property type="gene ID" value="Kaladp0040s0689.v1.1"/>
</dbReference>
<protein>
    <submittedName>
        <fullName evidence="2">Uncharacterized protein</fullName>
    </submittedName>
</protein>
<keyword evidence="1" id="KW-0812">Transmembrane</keyword>
<feature type="transmembrane region" description="Helical" evidence="1">
    <location>
        <begin position="6"/>
        <end position="36"/>
    </location>
</feature>
<name>A0A7N0ZWD1_KALFE</name>
<evidence type="ECO:0000313" key="2">
    <source>
        <dbReference type="EnsemblPlants" id="Kaladp0040s0689.1.v1.1.CDS.1"/>
    </source>
</evidence>
<dbReference type="Gramene" id="Kaladp0040s0689.1.v1.1">
    <property type="protein sequence ID" value="Kaladp0040s0689.1.v1.1.CDS.1"/>
    <property type="gene ID" value="Kaladp0040s0689.v1.1"/>
</dbReference>
<dbReference type="Proteomes" id="UP000594263">
    <property type="component" value="Unplaced"/>
</dbReference>
<keyword evidence="3" id="KW-1185">Reference proteome</keyword>
<accession>A0A7N0ZWD1</accession>
<reference evidence="2" key="1">
    <citation type="submission" date="2021-01" db="UniProtKB">
        <authorList>
            <consortium name="EnsemblPlants"/>
        </authorList>
    </citation>
    <scope>IDENTIFICATION</scope>
</reference>
<keyword evidence="1" id="KW-0472">Membrane</keyword>
<dbReference type="AlphaFoldDB" id="A0A7N0ZWD1"/>
<evidence type="ECO:0000313" key="3">
    <source>
        <dbReference type="Proteomes" id="UP000594263"/>
    </source>
</evidence>
<dbReference type="OMA" id="VSAFFDY"/>
<organism evidence="2 3">
    <name type="scientific">Kalanchoe fedtschenkoi</name>
    <name type="common">Lavender scallops</name>
    <name type="synonym">South American air plant</name>
    <dbReference type="NCBI Taxonomy" id="63787"/>
    <lineage>
        <taxon>Eukaryota</taxon>
        <taxon>Viridiplantae</taxon>
        <taxon>Streptophyta</taxon>
        <taxon>Embryophyta</taxon>
        <taxon>Tracheophyta</taxon>
        <taxon>Spermatophyta</taxon>
        <taxon>Magnoliopsida</taxon>
        <taxon>eudicotyledons</taxon>
        <taxon>Gunneridae</taxon>
        <taxon>Pentapetalae</taxon>
        <taxon>Saxifragales</taxon>
        <taxon>Crassulaceae</taxon>
        <taxon>Kalanchoe</taxon>
    </lineage>
</organism>